<dbReference type="STRING" id="857340.A0A086T0B1"/>
<gene>
    <name evidence="6" type="ORF">ACRE_064820</name>
</gene>
<dbReference type="HOGENOM" id="CLU_008455_8_3_1"/>
<evidence type="ECO:0000256" key="4">
    <source>
        <dbReference type="ARBA" id="ARBA00023136"/>
    </source>
</evidence>
<evidence type="ECO:0000256" key="5">
    <source>
        <dbReference type="SAM" id="Phobius"/>
    </source>
</evidence>
<dbReference type="GO" id="GO:0005886">
    <property type="term" value="C:plasma membrane"/>
    <property type="evidence" value="ECO:0007669"/>
    <property type="project" value="TreeGrafter"/>
</dbReference>
<dbReference type="SUPFAM" id="SSF103473">
    <property type="entry name" value="MFS general substrate transporter"/>
    <property type="match status" value="1"/>
</dbReference>
<sequence length="329" mass="35892">MLGLISMALNLGACVGPVVGGVVAYLNGDHIWVFWVLVIVAAVLFGAVGLLLPETARSLVLEMGRISRDSSSPLPAESEKPSRSGKAAIRSALRNFLNCFRIVFYRDTFPTVWMHGSFYTADYSFVAVLPDIFGQVYGYNELHIGLAYLPRGGATGTGKLMDYNYQATIRELGWPVSKVSGQDLVRFPIERARSRSSYWLLIISTGSMVGYGWAITYSAHPAILLGLQFLQGFWGTFFYTTYSALMVDVFPEMPSTAAPATSVTRCSMAAAGAAILQPLLDAFGRGWYFTVLGLWSGILGAAAVFLLRRKGMAWRRKRSVLHSAPAVDA</sequence>
<dbReference type="OrthoDB" id="440553at2759"/>
<feature type="transmembrane region" description="Helical" evidence="5">
    <location>
        <begin position="198"/>
        <end position="220"/>
    </location>
</feature>
<proteinExistence type="predicted"/>
<dbReference type="Pfam" id="PF07690">
    <property type="entry name" value="MFS_1"/>
    <property type="match status" value="1"/>
</dbReference>
<evidence type="ECO:0000256" key="1">
    <source>
        <dbReference type="ARBA" id="ARBA00004141"/>
    </source>
</evidence>
<dbReference type="PANTHER" id="PTHR23502">
    <property type="entry name" value="MAJOR FACILITATOR SUPERFAMILY"/>
    <property type="match status" value="1"/>
</dbReference>
<name>A0A086T0B1_HAPC1</name>
<dbReference type="InterPro" id="IPR036259">
    <property type="entry name" value="MFS_trans_sf"/>
</dbReference>
<comment type="caution">
    <text evidence="6">The sequence shown here is derived from an EMBL/GenBank/DDBJ whole genome shotgun (WGS) entry which is preliminary data.</text>
</comment>
<evidence type="ECO:0000313" key="7">
    <source>
        <dbReference type="Proteomes" id="UP000029964"/>
    </source>
</evidence>
<feature type="transmembrane region" description="Helical" evidence="5">
    <location>
        <begin position="32"/>
        <end position="52"/>
    </location>
</feature>
<evidence type="ECO:0000313" key="6">
    <source>
        <dbReference type="EMBL" id="KFH42793.1"/>
    </source>
</evidence>
<dbReference type="GO" id="GO:0022857">
    <property type="term" value="F:transmembrane transporter activity"/>
    <property type="evidence" value="ECO:0007669"/>
    <property type="project" value="InterPro"/>
</dbReference>
<accession>A0A086T0B1</accession>
<feature type="transmembrane region" description="Helical" evidence="5">
    <location>
        <begin position="286"/>
        <end position="307"/>
    </location>
</feature>
<dbReference type="Gene3D" id="1.20.1720.10">
    <property type="entry name" value="Multidrug resistance protein D"/>
    <property type="match status" value="1"/>
</dbReference>
<organism evidence="6 7">
    <name type="scientific">Hapsidospora chrysogenum (strain ATCC 11550 / CBS 779.69 / DSM 880 / IAM 14645 / JCM 23072 / IMI 49137)</name>
    <name type="common">Acremonium chrysogenum</name>
    <dbReference type="NCBI Taxonomy" id="857340"/>
    <lineage>
        <taxon>Eukaryota</taxon>
        <taxon>Fungi</taxon>
        <taxon>Dikarya</taxon>
        <taxon>Ascomycota</taxon>
        <taxon>Pezizomycotina</taxon>
        <taxon>Sordariomycetes</taxon>
        <taxon>Hypocreomycetidae</taxon>
        <taxon>Hypocreales</taxon>
        <taxon>Bionectriaceae</taxon>
        <taxon>Hapsidospora</taxon>
    </lineage>
</organism>
<keyword evidence="2 5" id="KW-0812">Transmembrane</keyword>
<feature type="transmembrane region" description="Helical" evidence="5">
    <location>
        <begin position="7"/>
        <end position="26"/>
    </location>
</feature>
<dbReference type="EMBL" id="JPKY01000085">
    <property type="protein sequence ID" value="KFH42793.1"/>
    <property type="molecule type" value="Genomic_DNA"/>
</dbReference>
<dbReference type="Proteomes" id="UP000029964">
    <property type="component" value="Unassembled WGS sequence"/>
</dbReference>
<comment type="subcellular location">
    <subcellularLocation>
        <location evidence="1">Membrane</location>
        <topology evidence="1">Multi-pass membrane protein</topology>
    </subcellularLocation>
</comment>
<keyword evidence="3 5" id="KW-1133">Transmembrane helix</keyword>
<keyword evidence="7" id="KW-1185">Reference proteome</keyword>
<evidence type="ECO:0000256" key="2">
    <source>
        <dbReference type="ARBA" id="ARBA00022692"/>
    </source>
</evidence>
<feature type="transmembrane region" description="Helical" evidence="5">
    <location>
        <begin position="232"/>
        <end position="250"/>
    </location>
</feature>
<dbReference type="InterPro" id="IPR011701">
    <property type="entry name" value="MFS"/>
</dbReference>
<dbReference type="PANTHER" id="PTHR23502:SF151">
    <property type="entry name" value="MAJOR FACILITATOR SUPERFAMILY (MFS) PROFILE DOMAIN-CONTAINING PROTEIN"/>
    <property type="match status" value="1"/>
</dbReference>
<reference evidence="7" key="1">
    <citation type="journal article" date="2014" name="Genome Announc.">
        <title>Genome sequence and annotation of Acremonium chrysogenum, producer of the beta-lactam antibiotic cephalosporin C.</title>
        <authorList>
            <person name="Terfehr D."/>
            <person name="Dahlmann T.A."/>
            <person name="Specht T."/>
            <person name="Zadra I."/>
            <person name="Kuernsteiner H."/>
            <person name="Kueck U."/>
        </authorList>
    </citation>
    <scope>NUCLEOTIDE SEQUENCE [LARGE SCALE GENOMIC DNA]</scope>
    <source>
        <strain evidence="7">ATCC 11550 / CBS 779.69 / DSM 880 / IAM 14645 / JCM 23072 / IMI 49137</strain>
    </source>
</reference>
<protein>
    <submittedName>
        <fullName evidence="6">Quinidine resistance protein-like protein</fullName>
    </submittedName>
</protein>
<evidence type="ECO:0000256" key="3">
    <source>
        <dbReference type="ARBA" id="ARBA00022989"/>
    </source>
</evidence>
<dbReference type="AlphaFoldDB" id="A0A086T0B1"/>
<keyword evidence="4 5" id="KW-0472">Membrane</keyword>
<dbReference type="Gene3D" id="1.20.1250.20">
    <property type="entry name" value="MFS general substrate transporter like domains"/>
    <property type="match status" value="1"/>
</dbReference>